<evidence type="ECO:0000313" key="4">
    <source>
        <dbReference type="EMBL" id="RST93602.1"/>
    </source>
</evidence>
<organism evidence="4 5">
    <name type="scientific">Vagococcus bubulae</name>
    <dbReference type="NCBI Taxonomy" id="1977868"/>
    <lineage>
        <taxon>Bacteria</taxon>
        <taxon>Bacillati</taxon>
        <taxon>Bacillota</taxon>
        <taxon>Bacilli</taxon>
        <taxon>Lactobacillales</taxon>
        <taxon>Enterococcaceae</taxon>
        <taxon>Vagococcus</taxon>
    </lineage>
</organism>
<keyword evidence="5" id="KW-1185">Reference proteome</keyword>
<name>A0A429ZIT4_9ENTE</name>
<keyword evidence="1" id="KW-0805">Transcription regulation</keyword>
<dbReference type="InterPro" id="IPR007737">
    <property type="entry name" value="Mga_HTH"/>
</dbReference>
<dbReference type="Pfam" id="PF05043">
    <property type="entry name" value="Mga"/>
    <property type="match status" value="1"/>
</dbReference>
<keyword evidence="2" id="KW-0804">Transcription</keyword>
<reference evidence="4 5" key="1">
    <citation type="submission" date="2017-05" db="EMBL/GenBank/DDBJ databases">
        <title>Vagococcus spp. assemblies.</title>
        <authorList>
            <person name="Gulvik C.A."/>
        </authorList>
    </citation>
    <scope>NUCLEOTIDE SEQUENCE [LARGE SCALE GENOMIC DNA]</scope>
    <source>
        <strain evidence="4 5">SS1994</strain>
    </source>
</reference>
<evidence type="ECO:0000256" key="1">
    <source>
        <dbReference type="ARBA" id="ARBA00023015"/>
    </source>
</evidence>
<sequence>MCLKKEMIRVRFDELLEKKEAKQLMLLKHLLLKDSMSQISTLAKELDITKSSLETYIADLVWINDEYKGLATLTYDGYLVSLELAPSFSLEMIELNLYKQSIKYQILTYLYHHFDYSTAALTTRIGISESTLFRKIKELNSLLKEFGLTIWQGKLIGEESQIRYFYYCFYWYLDNYAQKEISFKQKALIHAIERGLNISFSEENMKRVNLWLIISKKRISYATPIYTELKEKIAPYERDYLFLELKSIVLRLLGHYAVEVDEEEAMIHFSFLMSFQSLSQQDYYQYAILRSKFTPVGLVDTYILESLILYYAPLKLSHQLESQVNYYLSRIHSRLYFFKGMLEVLSRKYILDTEKEWSGHVIYPLVDTLFDSVEGDYLGLSKEYNESLIAYSKLQYLHVIALIDSHINKSVKIGVKLLLEDVYQEVSTTRLIKEINGLNGVSCSEYKDNESFDLVITNKPLSYINTEIYLLSELGTNYDMVHITKLIREISTRKMRKELNVKKIQL</sequence>
<dbReference type="PANTHER" id="PTHR30185">
    <property type="entry name" value="CRYPTIC BETA-GLUCOSIDE BGL OPERON ANTITERMINATOR"/>
    <property type="match status" value="1"/>
</dbReference>
<comment type="caution">
    <text evidence="4">The sequence shown here is derived from an EMBL/GenBank/DDBJ whole genome shotgun (WGS) entry which is preliminary data.</text>
</comment>
<dbReference type="InterPro" id="IPR050661">
    <property type="entry name" value="BglG_antiterminators"/>
</dbReference>
<dbReference type="Gene3D" id="1.10.10.10">
    <property type="entry name" value="Winged helix-like DNA-binding domain superfamily/Winged helix DNA-binding domain"/>
    <property type="match status" value="1"/>
</dbReference>
<protein>
    <recommendedName>
        <fullName evidence="3">Mga helix-turn-helix domain-containing protein</fullName>
    </recommendedName>
</protein>
<dbReference type="OrthoDB" id="2192016at2"/>
<evidence type="ECO:0000259" key="3">
    <source>
        <dbReference type="Pfam" id="PF05043"/>
    </source>
</evidence>
<evidence type="ECO:0000256" key="2">
    <source>
        <dbReference type="ARBA" id="ARBA00023163"/>
    </source>
</evidence>
<dbReference type="AlphaFoldDB" id="A0A429ZIT4"/>
<dbReference type="EMBL" id="NGJT01000011">
    <property type="protein sequence ID" value="RST93602.1"/>
    <property type="molecule type" value="Genomic_DNA"/>
</dbReference>
<proteinExistence type="predicted"/>
<evidence type="ECO:0000313" key="5">
    <source>
        <dbReference type="Proteomes" id="UP000288490"/>
    </source>
</evidence>
<accession>A0A429ZIT4</accession>
<gene>
    <name evidence="4" type="ORF">CBF36_07195</name>
</gene>
<dbReference type="PANTHER" id="PTHR30185:SF18">
    <property type="entry name" value="TRANSCRIPTIONAL REGULATOR MTLR"/>
    <property type="match status" value="1"/>
</dbReference>
<dbReference type="InterPro" id="IPR036388">
    <property type="entry name" value="WH-like_DNA-bd_sf"/>
</dbReference>
<dbReference type="Proteomes" id="UP000288490">
    <property type="component" value="Unassembled WGS sequence"/>
</dbReference>
<feature type="domain" description="Mga helix-turn-helix" evidence="3">
    <location>
        <begin position="87"/>
        <end position="170"/>
    </location>
</feature>